<dbReference type="Pfam" id="PF05577">
    <property type="entry name" value="Peptidase_S28"/>
    <property type="match status" value="2"/>
</dbReference>
<comment type="caution">
    <text evidence="6">The sequence shown here is derived from an EMBL/GenBank/DDBJ whole genome shotgun (WGS) entry which is preliminary data.</text>
</comment>
<evidence type="ECO:0000256" key="5">
    <source>
        <dbReference type="ARBA" id="ARBA00023180"/>
    </source>
</evidence>
<dbReference type="GO" id="GO:0070008">
    <property type="term" value="F:serine-type exopeptidase activity"/>
    <property type="evidence" value="ECO:0007669"/>
    <property type="project" value="InterPro"/>
</dbReference>
<comment type="similarity">
    <text evidence="1">Belongs to the peptidase S28 family.</text>
</comment>
<keyword evidence="7" id="KW-1185">Reference proteome</keyword>
<organism evidence="6 7">
    <name type="scientific">Venturia nashicola</name>
    <dbReference type="NCBI Taxonomy" id="86259"/>
    <lineage>
        <taxon>Eukaryota</taxon>
        <taxon>Fungi</taxon>
        <taxon>Dikarya</taxon>
        <taxon>Ascomycota</taxon>
        <taxon>Pezizomycotina</taxon>
        <taxon>Dothideomycetes</taxon>
        <taxon>Pleosporomycetidae</taxon>
        <taxon>Venturiales</taxon>
        <taxon>Venturiaceae</taxon>
        <taxon>Venturia</taxon>
    </lineage>
</organism>
<name>A0A4Z1NXX2_9PEZI</name>
<reference evidence="6 7" key="1">
    <citation type="submission" date="2019-04" db="EMBL/GenBank/DDBJ databases">
        <title>High contiguity whole genome sequence and gene annotation resource for two Venturia nashicola isolates.</title>
        <authorList>
            <person name="Prokchorchik M."/>
            <person name="Won K."/>
            <person name="Lee Y."/>
            <person name="Choi E.D."/>
            <person name="Segonzac C."/>
            <person name="Sohn K.H."/>
        </authorList>
    </citation>
    <scope>NUCLEOTIDE SEQUENCE [LARGE SCALE GENOMIC DNA]</scope>
    <source>
        <strain evidence="6 7">PRI2</strain>
    </source>
</reference>
<accession>A0A4Z1NXX2</accession>
<gene>
    <name evidence="6" type="ORF">E6O75_ATG06469</name>
</gene>
<keyword evidence="5" id="KW-0325">Glycoprotein</keyword>
<dbReference type="Gene3D" id="3.40.50.1820">
    <property type="entry name" value="alpha/beta hydrolase"/>
    <property type="match status" value="2"/>
</dbReference>
<protein>
    <submittedName>
        <fullName evidence="6">Putative extracellular serine carboxypeptidase</fullName>
    </submittedName>
</protein>
<sequence length="495" mass="55008">MINRAMHPPKLSDSTDSHVQAALEKSRFSTFTQLIDHKNPSLGTFEQFYYYSSQYWGGPGSPILLFTPGESNVTDYETWPSNKTTTGVLAKKLGAAVVVVEHRYWGTSTPYTELSTENLQYLTLENSILDFVRFAQMVKLPFAPKGGANATTAPWVFMGGSYGGALAAWTESVASGTFWAYWGSSATVNAMDYWQYFVPIQQGMPKNCSADITRVVNALQNGPWLWQGNQFYSNEGFFSFCDTIEGVKSNGFPNATTISATLPSASGVGLQRALIGYSRWMNETFIPYFCDSYHHPEYAGKYNVACFDTYNPNTPYYTDWSLGNPFDRQWVWMTCNEPFGYWQDGAPPSHPSLVSRLVTREYWERQCGLFFPPSPSGKTYGLAAGKTFEALNAYTGGWFIDNSTRLLYVNGGFDPWKEATVSSEFRPGGPLKSTAKVPVHIVPGGFHTSDLFTKNGLANKGCQHVIDKGMAVVEAWVGEWKGRSGGGDNDNHDIR</sequence>
<dbReference type="GO" id="GO:0006508">
    <property type="term" value="P:proteolysis"/>
    <property type="evidence" value="ECO:0007669"/>
    <property type="project" value="UniProtKB-KW"/>
</dbReference>
<dbReference type="PANTHER" id="PTHR11010">
    <property type="entry name" value="PROTEASE S28 PRO-X CARBOXYPEPTIDASE-RELATED"/>
    <property type="match status" value="1"/>
</dbReference>
<dbReference type="Proteomes" id="UP000298493">
    <property type="component" value="Unassembled WGS sequence"/>
</dbReference>
<keyword evidence="4" id="KW-0378">Hydrolase</keyword>
<keyword evidence="6" id="KW-0121">Carboxypeptidase</keyword>
<dbReference type="GO" id="GO:0004180">
    <property type="term" value="F:carboxypeptidase activity"/>
    <property type="evidence" value="ECO:0007669"/>
    <property type="project" value="UniProtKB-KW"/>
</dbReference>
<dbReference type="GO" id="GO:0008239">
    <property type="term" value="F:dipeptidyl-peptidase activity"/>
    <property type="evidence" value="ECO:0007669"/>
    <property type="project" value="TreeGrafter"/>
</dbReference>
<keyword evidence="3" id="KW-0732">Signal</keyword>
<dbReference type="InterPro" id="IPR008758">
    <property type="entry name" value="Peptidase_S28"/>
</dbReference>
<dbReference type="InterPro" id="IPR029058">
    <property type="entry name" value="AB_hydrolase_fold"/>
</dbReference>
<evidence type="ECO:0000256" key="2">
    <source>
        <dbReference type="ARBA" id="ARBA00022670"/>
    </source>
</evidence>
<dbReference type="AlphaFoldDB" id="A0A4Z1NXX2"/>
<evidence type="ECO:0000256" key="3">
    <source>
        <dbReference type="ARBA" id="ARBA00022729"/>
    </source>
</evidence>
<proteinExistence type="inferred from homology"/>
<dbReference type="PANTHER" id="PTHR11010:SF23">
    <property type="entry name" value="SERINE PEPTIDASE"/>
    <property type="match status" value="1"/>
</dbReference>
<dbReference type="EMBL" id="SNSC02000014">
    <property type="protein sequence ID" value="TID18393.1"/>
    <property type="molecule type" value="Genomic_DNA"/>
</dbReference>
<evidence type="ECO:0000313" key="6">
    <source>
        <dbReference type="EMBL" id="TID18393.1"/>
    </source>
</evidence>
<evidence type="ECO:0000256" key="4">
    <source>
        <dbReference type="ARBA" id="ARBA00022801"/>
    </source>
</evidence>
<evidence type="ECO:0000256" key="1">
    <source>
        <dbReference type="ARBA" id="ARBA00011079"/>
    </source>
</evidence>
<keyword evidence="2" id="KW-0645">Protease</keyword>
<evidence type="ECO:0000313" key="7">
    <source>
        <dbReference type="Proteomes" id="UP000298493"/>
    </source>
</evidence>
<dbReference type="SUPFAM" id="SSF53474">
    <property type="entry name" value="alpha/beta-Hydrolases"/>
    <property type="match status" value="1"/>
</dbReference>